<keyword evidence="3" id="KW-1185">Reference proteome</keyword>
<evidence type="ECO:0000313" key="3">
    <source>
        <dbReference type="Proteomes" id="UP001065174"/>
    </source>
</evidence>
<keyword evidence="1" id="KW-0732">Signal</keyword>
<sequence>MIKLRQKKFRLSGLTLFSLLSLVMLFLASCDEDNTVEGDPRLFIEGPTGALPETSATYDLQADIGGTTSWTVEGPAQILSSTTSTAEIQFLSVGDVTITATNGGLSGTYSVIVSSVEAAVESSMNFGKAKNGATDTLFLSFSAPLASAPTVVMNGLNAADTSAFFRGDMDSAISPFVSGATLSSAASYKGSNMEYFAIFTGGTGNGQAEAIVKSATLSESYGGGTIENVYLLIQEVDNVAPIGSISFSQSAANDSTVVTITAQFNEAVRAESNFIFIDISYADGSGVAVKDTLWATADAAVWALDYTVNGESDEDPSTNLNVSVSEVVDMAGNVPTVLDDASLIIDNIAPIAAGTATDSNPGTQVVTVMTSGEWLILKSGTEAPATLAEFGAGGSGNSTLVLDAGTYDVYFIEVDAAGNVSDIVTQTGFVVAAP</sequence>
<dbReference type="EMBL" id="CP106679">
    <property type="protein sequence ID" value="UXP32683.1"/>
    <property type="molecule type" value="Genomic_DNA"/>
</dbReference>
<gene>
    <name evidence="2" type="ORF">N6H18_01725</name>
</gene>
<feature type="chain" id="PRO_5046761734" evidence="1">
    <location>
        <begin position="29"/>
        <end position="434"/>
    </location>
</feature>
<protein>
    <submittedName>
        <fullName evidence="2">Uncharacterized protein</fullName>
    </submittedName>
</protein>
<dbReference type="Proteomes" id="UP001065174">
    <property type="component" value="Chromosome"/>
</dbReference>
<reference evidence="2" key="1">
    <citation type="submission" date="2022-09" db="EMBL/GenBank/DDBJ databases">
        <title>Comparative genomics and taxonomic characterization of three novel marine species of genus Reichenbachiella exhibiting antioxidant and polysaccharide degradation activities.</title>
        <authorList>
            <person name="Muhammad N."/>
            <person name="Lee Y.-J."/>
            <person name="Ko J."/>
            <person name="Kim S.-G."/>
        </authorList>
    </citation>
    <scope>NUCLEOTIDE SEQUENCE</scope>
    <source>
        <strain evidence="2">BKB1-1</strain>
    </source>
</reference>
<feature type="signal peptide" evidence="1">
    <location>
        <begin position="1"/>
        <end position="28"/>
    </location>
</feature>
<evidence type="ECO:0000256" key="1">
    <source>
        <dbReference type="SAM" id="SignalP"/>
    </source>
</evidence>
<accession>A0ABY6CTH1</accession>
<dbReference type="PROSITE" id="PS51257">
    <property type="entry name" value="PROKAR_LIPOPROTEIN"/>
    <property type="match status" value="1"/>
</dbReference>
<evidence type="ECO:0000313" key="2">
    <source>
        <dbReference type="EMBL" id="UXP32683.1"/>
    </source>
</evidence>
<proteinExistence type="predicted"/>
<organism evidence="2 3">
    <name type="scientific">Reichenbachiella agarivorans</name>
    <dbReference type="NCBI Taxonomy" id="2979464"/>
    <lineage>
        <taxon>Bacteria</taxon>
        <taxon>Pseudomonadati</taxon>
        <taxon>Bacteroidota</taxon>
        <taxon>Cytophagia</taxon>
        <taxon>Cytophagales</taxon>
        <taxon>Reichenbachiellaceae</taxon>
        <taxon>Reichenbachiella</taxon>
    </lineage>
</organism>
<dbReference type="RefSeq" id="WP_262310118.1">
    <property type="nucleotide sequence ID" value="NZ_CP106679.1"/>
</dbReference>
<name>A0ABY6CTH1_9BACT</name>